<dbReference type="Proteomes" id="UP000324288">
    <property type="component" value="Chromosome"/>
</dbReference>
<protein>
    <submittedName>
        <fullName evidence="4">Aminodeoxychorismate synthase component 2</fullName>
    </submittedName>
</protein>
<accession>A0A0M4MCC7</accession>
<reference evidence="3 5" key="1">
    <citation type="journal article" date="2015" name="Genome Announc.">
        <title>Complete Genome Sequences for Two Strains of a Novel Fastidious, Partially Acid-Fast, Gram-Positive Corynebacterineae Bacterium, Derived from Human Clinical Samples.</title>
        <authorList>
            <person name="Nicholson A.C."/>
            <person name="Bell M."/>
            <person name="Humrighouse B.W."/>
            <person name="McQuiston J.R."/>
        </authorList>
    </citation>
    <scope>NUCLEOTIDE SEQUENCE [LARGE SCALE GENOMIC DNA]</scope>
    <source>
        <strain evidence="3 5">X1698</strain>
    </source>
</reference>
<dbReference type="KEGG" id="cbq:AL705_05380"/>
<dbReference type="GO" id="GO:0005829">
    <property type="term" value="C:cytosol"/>
    <property type="evidence" value="ECO:0007669"/>
    <property type="project" value="TreeGrafter"/>
</dbReference>
<dbReference type="NCBIfam" id="TIGR00566">
    <property type="entry name" value="trpG_papA"/>
    <property type="match status" value="1"/>
</dbReference>
<dbReference type="PATRIC" id="fig|1528099.3.peg.1057"/>
<evidence type="ECO:0000259" key="2">
    <source>
        <dbReference type="Pfam" id="PF00117"/>
    </source>
</evidence>
<feature type="domain" description="Glutamine amidotransferase" evidence="2">
    <location>
        <begin position="69"/>
        <end position="231"/>
    </location>
</feature>
<dbReference type="PRINTS" id="PR00099">
    <property type="entry name" value="CPSGATASE"/>
</dbReference>
<reference evidence="3" key="2">
    <citation type="journal article" date="2016" name="Int. J. Syst. Evol. Microbiol.">
        <title>Lawsonella clevelandensis gen. nov., sp. nov., a new member of the suborder Corynebacterineae isolated from human abscesses.</title>
        <authorList>
            <person name="Bell M.E."/>
            <person name="Bernard K.A."/>
            <person name="Harrington S.M."/>
            <person name="Patel N.B."/>
            <person name="Tucker T.A."/>
            <person name="Metcalfe M.G."/>
            <person name="McQuiston J.R."/>
        </authorList>
    </citation>
    <scope>NUCLEOTIDE SEQUENCE</scope>
    <source>
        <strain evidence="3">X1698</strain>
    </source>
</reference>
<dbReference type="GO" id="GO:0000162">
    <property type="term" value="P:L-tryptophan biosynthetic process"/>
    <property type="evidence" value="ECO:0007669"/>
    <property type="project" value="TreeGrafter"/>
</dbReference>
<dbReference type="GO" id="GO:0004049">
    <property type="term" value="F:anthranilate synthase activity"/>
    <property type="evidence" value="ECO:0007669"/>
    <property type="project" value="TreeGrafter"/>
</dbReference>
<dbReference type="EMBL" id="CP012390">
    <property type="protein sequence ID" value="ALE19121.1"/>
    <property type="molecule type" value="Genomic_DNA"/>
</dbReference>
<dbReference type="Pfam" id="PF00117">
    <property type="entry name" value="GATase"/>
    <property type="match status" value="1"/>
</dbReference>
<dbReference type="InterPro" id="IPR006221">
    <property type="entry name" value="TrpG/PapA_dom"/>
</dbReference>
<name>A0A0M4MCC7_9ACTN</name>
<dbReference type="InterPro" id="IPR029062">
    <property type="entry name" value="Class_I_gatase-like"/>
</dbReference>
<dbReference type="PRINTS" id="PR00096">
    <property type="entry name" value="GATASE"/>
</dbReference>
<evidence type="ECO:0000313" key="5">
    <source>
        <dbReference type="Proteomes" id="UP000068137"/>
    </source>
</evidence>
<sequence length="235" mass="25623">MILLIDNFDSFTYNLYHFVAGSPALQQYAHQHRDMQQRCDMPQRCAEREGNGDSNGAGSATGVAGGKPAVQVVRNDAVTLNDIRRLHPQAIILSPGPGRPENSGICPAVMRELTGEYPILGVCLGHQALCQVFGATITYADELLHGKASLITVDPTDQLFQGLPERVVVGRYHSLVADPATMPDELRITARADDGEIMAVTHTEHPTYGVQFHPESILTPQGQTMIDNFLHRSLA</sequence>
<dbReference type="PANTHER" id="PTHR43418">
    <property type="entry name" value="MULTIFUNCTIONAL TRYPTOPHAN BIOSYNTHESIS PROTEIN-RELATED"/>
    <property type="match status" value="1"/>
</dbReference>
<evidence type="ECO:0000256" key="1">
    <source>
        <dbReference type="ARBA" id="ARBA00022962"/>
    </source>
</evidence>
<dbReference type="PANTHER" id="PTHR43418:SF4">
    <property type="entry name" value="MULTIFUNCTIONAL TRYPTOPHAN BIOSYNTHESIS PROTEIN"/>
    <property type="match status" value="1"/>
</dbReference>
<dbReference type="InterPro" id="IPR050472">
    <property type="entry name" value="Anth_synth/Amidotransfase"/>
</dbReference>
<dbReference type="RefSeq" id="WP_053962137.1">
    <property type="nucleotide sequence ID" value="NZ_CAJPTR010000044.1"/>
</dbReference>
<dbReference type="EMBL" id="LR584267">
    <property type="protein sequence ID" value="VHO00968.1"/>
    <property type="molecule type" value="Genomic_DNA"/>
</dbReference>
<dbReference type="InterPro" id="IPR017926">
    <property type="entry name" value="GATASE"/>
</dbReference>
<keyword evidence="1" id="KW-0315">Glutamine amidotransferase</keyword>
<gene>
    <name evidence="4" type="primary">pabA</name>
    <name evidence="3" type="ORF">AL705_05380</name>
    <name evidence="4" type="ORF">LC603019_01059</name>
</gene>
<evidence type="ECO:0000313" key="6">
    <source>
        <dbReference type="Proteomes" id="UP000324288"/>
    </source>
</evidence>
<dbReference type="FunFam" id="3.40.50.880:FF:000003">
    <property type="entry name" value="Anthranilate synthase component II"/>
    <property type="match status" value="1"/>
</dbReference>
<dbReference type="PROSITE" id="PS51273">
    <property type="entry name" value="GATASE_TYPE_1"/>
    <property type="match status" value="1"/>
</dbReference>
<evidence type="ECO:0000313" key="3">
    <source>
        <dbReference type="EMBL" id="ALE19121.1"/>
    </source>
</evidence>
<dbReference type="AlphaFoldDB" id="A0A0M4MCC7"/>
<organism evidence="3 5">
    <name type="scientific">Lawsonella clevelandensis</name>
    <dbReference type="NCBI Taxonomy" id="1528099"/>
    <lineage>
        <taxon>Bacteria</taxon>
        <taxon>Bacillati</taxon>
        <taxon>Actinomycetota</taxon>
        <taxon>Actinomycetes</taxon>
        <taxon>Mycobacteriales</taxon>
        <taxon>Lawsonellaceae</taxon>
        <taxon>Lawsonella</taxon>
    </lineage>
</organism>
<keyword evidence="6" id="KW-1185">Reference proteome</keyword>
<dbReference type="Proteomes" id="UP000068137">
    <property type="component" value="Chromosome"/>
</dbReference>
<dbReference type="SUPFAM" id="SSF52317">
    <property type="entry name" value="Class I glutamine amidotransferase-like"/>
    <property type="match status" value="1"/>
</dbReference>
<dbReference type="CDD" id="cd01743">
    <property type="entry name" value="GATase1_Anthranilate_Synthase"/>
    <property type="match status" value="1"/>
</dbReference>
<dbReference type="OrthoDB" id="9803598at2"/>
<dbReference type="STRING" id="1528099.AL705_05380"/>
<evidence type="ECO:0000313" key="4">
    <source>
        <dbReference type="EMBL" id="VHO00968.1"/>
    </source>
</evidence>
<proteinExistence type="predicted"/>
<dbReference type="Gene3D" id="3.40.50.880">
    <property type="match status" value="1"/>
</dbReference>
<reference evidence="4 6" key="3">
    <citation type="submission" date="2019-04" db="EMBL/GenBank/DDBJ databases">
        <authorList>
            <person name="Seth-Smith MB H."/>
            <person name="Seth-Smith H."/>
        </authorList>
    </citation>
    <scope>NUCLEOTIDE SEQUENCE [LARGE SCALE GENOMIC DNA]</scope>
    <source>
        <strain evidence="4">USB-603019</strain>
    </source>
</reference>
<dbReference type="GeneID" id="84894975"/>